<reference evidence="9" key="2">
    <citation type="journal article" date="2022" name="Hortic Res">
        <title>The genome of Dioscorea zingiberensis sheds light on the biosynthesis, origin and evolution of the medicinally important diosgenin saponins.</title>
        <authorList>
            <person name="Li Y."/>
            <person name="Tan C."/>
            <person name="Li Z."/>
            <person name="Guo J."/>
            <person name="Li S."/>
            <person name="Chen X."/>
            <person name="Wang C."/>
            <person name="Dai X."/>
            <person name="Yang H."/>
            <person name="Song W."/>
            <person name="Hou L."/>
            <person name="Xu J."/>
            <person name="Tong Z."/>
            <person name="Xu A."/>
            <person name="Yuan X."/>
            <person name="Wang W."/>
            <person name="Yang Q."/>
            <person name="Chen L."/>
            <person name="Sun Z."/>
            <person name="Wang K."/>
            <person name="Pan B."/>
            <person name="Chen J."/>
            <person name="Bao Y."/>
            <person name="Liu F."/>
            <person name="Qi X."/>
            <person name="Gang D.R."/>
            <person name="Wen J."/>
            <person name="Li J."/>
        </authorList>
    </citation>
    <scope>NUCLEOTIDE SEQUENCE</scope>
    <source>
        <strain evidence="9">Dzin_1.0</strain>
    </source>
</reference>
<keyword evidence="5" id="KW-0949">S-adenosyl-L-methionine</keyword>
<comment type="catalytic activity">
    <reaction evidence="7">
        <text>guanosine(37) in tRNA + S-adenosyl-L-methionine = N(1)-methylguanosine(37) in tRNA + S-adenosyl-L-homocysteine + H(+)</text>
        <dbReference type="Rhea" id="RHEA:36899"/>
        <dbReference type="Rhea" id="RHEA-COMP:10145"/>
        <dbReference type="Rhea" id="RHEA-COMP:10147"/>
        <dbReference type="ChEBI" id="CHEBI:15378"/>
        <dbReference type="ChEBI" id="CHEBI:57856"/>
        <dbReference type="ChEBI" id="CHEBI:59789"/>
        <dbReference type="ChEBI" id="CHEBI:73542"/>
        <dbReference type="ChEBI" id="CHEBI:74269"/>
        <dbReference type="EC" id="2.1.1.228"/>
    </reaction>
</comment>
<evidence type="ECO:0000259" key="8">
    <source>
        <dbReference type="PROSITE" id="PS51684"/>
    </source>
</evidence>
<dbReference type="GO" id="GO:0005739">
    <property type="term" value="C:mitochondrion"/>
    <property type="evidence" value="ECO:0007669"/>
    <property type="project" value="GOC"/>
</dbReference>
<dbReference type="InterPro" id="IPR056744">
    <property type="entry name" value="TRM5/TYW2-like_N"/>
</dbReference>
<evidence type="ECO:0000256" key="1">
    <source>
        <dbReference type="ARBA" id="ARBA00009775"/>
    </source>
</evidence>
<evidence type="ECO:0000256" key="5">
    <source>
        <dbReference type="ARBA" id="ARBA00022691"/>
    </source>
</evidence>
<dbReference type="Gene3D" id="3.30.300.110">
    <property type="entry name" value="Met-10+ protein-like domains"/>
    <property type="match status" value="1"/>
</dbReference>
<evidence type="ECO:0000256" key="6">
    <source>
        <dbReference type="ARBA" id="ARBA00022694"/>
    </source>
</evidence>
<gene>
    <name evidence="9" type="ORF">J5N97_011879</name>
</gene>
<evidence type="ECO:0000256" key="2">
    <source>
        <dbReference type="ARBA" id="ARBA00022490"/>
    </source>
</evidence>
<dbReference type="PANTHER" id="PTHR23245">
    <property type="entry name" value="TRNA METHYLTRANSFERASE"/>
    <property type="match status" value="1"/>
</dbReference>
<organism evidence="9 10">
    <name type="scientific">Dioscorea zingiberensis</name>
    <dbReference type="NCBI Taxonomy" id="325984"/>
    <lineage>
        <taxon>Eukaryota</taxon>
        <taxon>Viridiplantae</taxon>
        <taxon>Streptophyta</taxon>
        <taxon>Embryophyta</taxon>
        <taxon>Tracheophyta</taxon>
        <taxon>Spermatophyta</taxon>
        <taxon>Magnoliopsida</taxon>
        <taxon>Liliopsida</taxon>
        <taxon>Dioscoreales</taxon>
        <taxon>Dioscoreaceae</taxon>
        <taxon>Dioscorea</taxon>
    </lineage>
</organism>
<keyword evidence="3" id="KW-0489">Methyltransferase</keyword>
<dbReference type="Pfam" id="PF25133">
    <property type="entry name" value="TYW2_N_2"/>
    <property type="match status" value="1"/>
</dbReference>
<keyword evidence="4" id="KW-0808">Transferase</keyword>
<dbReference type="OrthoDB" id="408788at2759"/>
<dbReference type="Proteomes" id="UP001085076">
    <property type="component" value="Miscellaneous, Linkage group lg02"/>
</dbReference>
<comment type="caution">
    <text evidence="9">The sequence shown here is derived from an EMBL/GenBank/DDBJ whole genome shotgun (WGS) entry which is preliminary data.</text>
</comment>
<dbReference type="PROSITE" id="PS51684">
    <property type="entry name" value="SAM_MT_TRM5_TYW2"/>
    <property type="match status" value="1"/>
</dbReference>
<evidence type="ECO:0000256" key="4">
    <source>
        <dbReference type="ARBA" id="ARBA00022679"/>
    </source>
</evidence>
<keyword evidence="6" id="KW-0819">tRNA processing</keyword>
<evidence type="ECO:0000313" key="10">
    <source>
        <dbReference type="Proteomes" id="UP001085076"/>
    </source>
</evidence>
<keyword evidence="2" id="KW-0963">Cytoplasm</keyword>
<dbReference type="AlphaFoldDB" id="A0A9D5D2W5"/>
<evidence type="ECO:0000256" key="3">
    <source>
        <dbReference type="ARBA" id="ARBA00022603"/>
    </source>
</evidence>
<accession>A0A9D5D2W5</accession>
<dbReference type="SUPFAM" id="SSF53335">
    <property type="entry name" value="S-adenosyl-L-methionine-dependent methyltransferases"/>
    <property type="match status" value="1"/>
</dbReference>
<dbReference type="FunFam" id="3.30.300.110:FF:000001">
    <property type="entry name" value="tRNA (guanine(37)-N1)-methyltransferase"/>
    <property type="match status" value="1"/>
</dbReference>
<protein>
    <recommendedName>
        <fullName evidence="8">SAM-dependent methyltransferase TRM5/TYW2-type domain-containing protein</fullName>
    </recommendedName>
</protein>
<dbReference type="InterPro" id="IPR029063">
    <property type="entry name" value="SAM-dependent_MTases_sf"/>
</dbReference>
<comment type="similarity">
    <text evidence="1">Belongs to the class I-like SAM-binding methyltransferase superfamily. TRM5/TYW2 family.</text>
</comment>
<proteinExistence type="inferred from homology"/>
<dbReference type="PANTHER" id="PTHR23245:SF43">
    <property type="entry name" value="TRNA (GUANINE(37)-N1)-METHYLTRANSFERASE 2"/>
    <property type="match status" value="1"/>
</dbReference>
<dbReference type="GO" id="GO:0002939">
    <property type="term" value="P:tRNA N1-guanine methylation"/>
    <property type="evidence" value="ECO:0007669"/>
    <property type="project" value="TreeGrafter"/>
</dbReference>
<dbReference type="GO" id="GO:0052906">
    <property type="term" value="F:tRNA (guanine(37)-N1)-methyltransferase activity"/>
    <property type="evidence" value="ECO:0007669"/>
    <property type="project" value="UniProtKB-EC"/>
</dbReference>
<dbReference type="InterPro" id="IPR030382">
    <property type="entry name" value="MeTrfase_TRM5/TYW2"/>
</dbReference>
<dbReference type="GO" id="GO:0070901">
    <property type="term" value="P:mitochondrial tRNA methylation"/>
    <property type="evidence" value="ECO:0007669"/>
    <property type="project" value="UniProtKB-ARBA"/>
</dbReference>
<feature type="domain" description="SAM-dependent methyltransferase TRM5/TYW2-type" evidence="8">
    <location>
        <begin position="177"/>
        <end position="275"/>
    </location>
</feature>
<keyword evidence="10" id="KW-1185">Reference proteome</keyword>
<sequence length="275" mass="31181">MLMQDSEGDGEDRLRSLAKRVDERLDYDEEHRLSPVLYREKLVKDFNYRGFLNFRNLAKMSRPKKKKKKLEGWERRWTGSEAGVGKNDFAVVEVVGDGGVGEEEDMSGLLGEGFGMGRWRGPTRLLLLDERYAKKGQMNFRMPSRWLCTLCCAAMLCYNGQAFEALLPEDMVVPTGFETVKHIAHLNLRDEHLPYKNLIAQVVLDKNKPKIQTVVNKTDAIQNEYRTMQLEVLAGNHSLVTTVIENGIRLCDVFSGVGPIAISAAKKVKLNVYAK</sequence>
<evidence type="ECO:0000313" key="9">
    <source>
        <dbReference type="EMBL" id="KAJ0983624.1"/>
    </source>
</evidence>
<evidence type="ECO:0000256" key="7">
    <source>
        <dbReference type="ARBA" id="ARBA00047783"/>
    </source>
</evidence>
<reference evidence="9" key="1">
    <citation type="submission" date="2021-03" db="EMBL/GenBank/DDBJ databases">
        <authorList>
            <person name="Li Z."/>
            <person name="Yang C."/>
        </authorList>
    </citation>
    <scope>NUCLEOTIDE SEQUENCE</scope>
    <source>
        <strain evidence="9">Dzin_1.0</strain>
        <tissue evidence="9">Leaf</tissue>
    </source>
</reference>
<dbReference type="EMBL" id="JAGGNH010000002">
    <property type="protein sequence ID" value="KAJ0983624.1"/>
    <property type="molecule type" value="Genomic_DNA"/>
</dbReference>
<name>A0A9D5D2W5_9LILI</name>